<dbReference type="RefSeq" id="WP_182152507.1">
    <property type="nucleotide sequence ID" value="NZ_JACEZU010000002.1"/>
</dbReference>
<protein>
    <submittedName>
        <fullName evidence="1">Uncharacterized protein</fullName>
    </submittedName>
</protein>
<reference evidence="1 2" key="1">
    <citation type="submission" date="2020-07" db="EMBL/GenBank/DDBJ databases">
        <title>Novel species isolated from subtropical streams in China.</title>
        <authorList>
            <person name="Lu H."/>
        </authorList>
    </citation>
    <scope>NUCLEOTIDE SEQUENCE [LARGE SCALE GENOMIC DNA]</scope>
    <source>
        <strain evidence="1 2">LX47W</strain>
    </source>
</reference>
<evidence type="ECO:0000313" key="1">
    <source>
        <dbReference type="EMBL" id="MBA5686691.1"/>
    </source>
</evidence>
<name>A0A7W2F7U9_9BURK</name>
<dbReference type="Proteomes" id="UP000573499">
    <property type="component" value="Unassembled WGS sequence"/>
</dbReference>
<proteinExistence type="predicted"/>
<dbReference type="AlphaFoldDB" id="A0A7W2F7U9"/>
<accession>A0A7W2F7U9</accession>
<dbReference type="EMBL" id="JACEZU010000002">
    <property type="protein sequence ID" value="MBA5686691.1"/>
    <property type="molecule type" value="Genomic_DNA"/>
</dbReference>
<comment type="caution">
    <text evidence="1">The sequence shown here is derived from an EMBL/GenBank/DDBJ whole genome shotgun (WGS) entry which is preliminary data.</text>
</comment>
<organism evidence="1 2">
    <name type="scientific">Rugamonas apoptosis</name>
    <dbReference type="NCBI Taxonomy" id="2758570"/>
    <lineage>
        <taxon>Bacteria</taxon>
        <taxon>Pseudomonadati</taxon>
        <taxon>Pseudomonadota</taxon>
        <taxon>Betaproteobacteria</taxon>
        <taxon>Burkholderiales</taxon>
        <taxon>Oxalobacteraceae</taxon>
        <taxon>Telluria group</taxon>
        <taxon>Rugamonas</taxon>
    </lineage>
</organism>
<sequence length="104" mass="12205">MNRRFYFETGNWLEAGRILHEREPDKFSDVASAQEFLKKSTLAEYGRIPQKEMLSQPPWIYGPICALPVSMMRAGEDFEMHDGLTIRFWLSLKTDDRSETEVFL</sequence>
<gene>
    <name evidence="1" type="ORF">H3H39_06440</name>
</gene>
<evidence type="ECO:0000313" key="2">
    <source>
        <dbReference type="Proteomes" id="UP000573499"/>
    </source>
</evidence>
<keyword evidence="2" id="KW-1185">Reference proteome</keyword>